<accession>A0A8I3X9B9</accession>
<feature type="region of interest" description="Disordered" evidence="1">
    <location>
        <begin position="209"/>
        <end position="254"/>
    </location>
</feature>
<reference evidence="2" key="3">
    <citation type="submission" date="2025-09" db="UniProtKB">
        <authorList>
            <consortium name="Ensembl"/>
        </authorList>
    </citation>
    <scope>IDENTIFICATION</scope>
</reference>
<reference evidence="2 3" key="1">
    <citation type="submission" date="2009-03" db="EMBL/GenBank/DDBJ databases">
        <authorList>
            <person name="Warren W."/>
            <person name="Ye L."/>
            <person name="Minx P."/>
            <person name="Worley K."/>
            <person name="Gibbs R."/>
            <person name="Wilson R.K."/>
        </authorList>
    </citation>
    <scope>NUCLEOTIDE SEQUENCE [LARGE SCALE GENOMIC DNA]</scope>
</reference>
<dbReference type="PANTHER" id="PTHR12138:SF133">
    <property type="entry name" value="SECRETED PROTEIN"/>
    <property type="match status" value="1"/>
</dbReference>
<evidence type="ECO:0000313" key="2">
    <source>
        <dbReference type="Ensembl" id="ENSCJAP00000089816.1"/>
    </source>
</evidence>
<dbReference type="PRINTS" id="PR02045">
    <property type="entry name" value="F138DOMAIN"/>
</dbReference>
<evidence type="ECO:0000313" key="3">
    <source>
        <dbReference type="Proteomes" id="UP000008225"/>
    </source>
</evidence>
<sequence>MHIILFFRNSLTLWPRLECSGTISAHFNLHLLGSSDSPASASRVAGTTGACHHAWLIFVPKQAPVPGAVLLFVLQVLETRGQAPAEVLHAVLVHLLGHTRRTGVHVARARGVLNEQLQFVVHAGLGDGVEGENAAQQRVVLLEANLVGRTARQREQRVSDHLGLVGPLLGAVAQALAQLGQGLGVALLLLQLALLVHARYRAGPFATSTHAHLRHRRRGRRRRGRRGRYTRVTPETSGAPGSPWGSRRRGPTAA</sequence>
<organism evidence="2 3">
    <name type="scientific">Callithrix jacchus</name>
    <name type="common">White-tufted-ear marmoset</name>
    <name type="synonym">Simia Jacchus</name>
    <dbReference type="NCBI Taxonomy" id="9483"/>
    <lineage>
        <taxon>Eukaryota</taxon>
        <taxon>Metazoa</taxon>
        <taxon>Chordata</taxon>
        <taxon>Craniata</taxon>
        <taxon>Vertebrata</taxon>
        <taxon>Euteleostomi</taxon>
        <taxon>Mammalia</taxon>
        <taxon>Eutheria</taxon>
        <taxon>Euarchontoglires</taxon>
        <taxon>Primates</taxon>
        <taxon>Haplorrhini</taxon>
        <taxon>Platyrrhini</taxon>
        <taxon>Cebidae</taxon>
        <taxon>Callitrichinae</taxon>
        <taxon>Callithrix</taxon>
        <taxon>Callithrix</taxon>
    </lineage>
</organism>
<feature type="compositionally biased region" description="Basic residues" evidence="1">
    <location>
        <begin position="211"/>
        <end position="229"/>
    </location>
</feature>
<dbReference type="Proteomes" id="UP000008225">
    <property type="component" value="Chromosome 10"/>
</dbReference>
<name>A0A8I3X9B9_CALJA</name>
<dbReference type="GeneTree" id="ENSGT01150000286943"/>
<reference evidence="2" key="2">
    <citation type="submission" date="2025-08" db="UniProtKB">
        <authorList>
            <consortium name="Ensembl"/>
        </authorList>
    </citation>
    <scope>IDENTIFICATION</scope>
</reference>
<dbReference type="Ensembl" id="ENSCJAT00000137101.1">
    <property type="protein sequence ID" value="ENSCJAP00000089816.1"/>
    <property type="gene ID" value="ENSCJAG00000071989.1"/>
</dbReference>
<dbReference type="AlphaFoldDB" id="A0A8I3X9B9"/>
<keyword evidence="3" id="KW-1185">Reference proteome</keyword>
<proteinExistence type="predicted"/>
<protein>
    <submittedName>
        <fullName evidence="2">Uncharacterized protein</fullName>
    </submittedName>
</protein>
<dbReference type="PANTHER" id="PTHR12138">
    <property type="entry name" value="PRIMATE-EXPANDED PROTEIN FAMILY"/>
    <property type="match status" value="1"/>
</dbReference>
<evidence type="ECO:0000256" key="1">
    <source>
        <dbReference type="SAM" id="MobiDB-lite"/>
    </source>
</evidence>